<dbReference type="AlphaFoldDB" id="A0A8W7PX87"/>
<feature type="compositionally biased region" description="Gly residues" evidence="1">
    <location>
        <begin position="480"/>
        <end position="489"/>
    </location>
</feature>
<feature type="compositionally biased region" description="Pro residues" evidence="1">
    <location>
        <begin position="354"/>
        <end position="364"/>
    </location>
</feature>
<proteinExistence type="predicted"/>
<feature type="compositionally biased region" description="Polar residues" evidence="1">
    <location>
        <begin position="683"/>
        <end position="702"/>
    </location>
</feature>
<reference evidence="2" key="1">
    <citation type="submission" date="2022-08" db="UniProtKB">
        <authorList>
            <consortium name="EnsemblMetazoa"/>
        </authorList>
    </citation>
    <scope>IDENTIFICATION</scope>
</reference>
<evidence type="ECO:0000256" key="1">
    <source>
        <dbReference type="SAM" id="MobiDB-lite"/>
    </source>
</evidence>
<sequence>MSQRSPIMSKHICKNPKNLFCFVCGLYTPSHHKRSIMTRPLLLAYEAHFTARTVPENYQHGPPSVCNVCNNALLRWQNGTCPKPELPFAIPMLWSASTDHATDCYFCLTRTASSPDGKTITKANASVVYPSVKSAIRPKVFSNQRAVMFHPIHSTIRPPAVSVAVTTGKVEASDSKPIAVRTVTVTAVKREESPTVKPQQQQRVVTRHSLPASQQPAPASVQQLKPVPTVISTTVSGVKRKAVPDPSVMYDVTKVRLRHSEPSVVLEKSEKLVPARPPIGIVPRPVTAGTASTNAPKILNVFSLNKNAINRDSKQLILPAAKLQPKPIAPTQRPVTIEIEDDDDDEMNGRDPQDPPSPEPPLPRLVPIKQEREPLIVTKQPPPRTVPKQIAEVRVVKVERLSPTASEQKAQPTPTATRATTGFINLCDLASAPSTHNGMMVVKMPPVSETQPKPVPVMAPKVVAAPTPVVAPTTPDSTGTNGGGGGVGGSASEQEELPHRITQSELILLLRELELPKEKSAILIDRLKKWNLLAVELVGSNRSRPSTDPAPQTVTQPSAVTTPATTITTTPVASPAAAAVVSSSSTKPTPVNSSLAKPTPAKPPIPAVSVAVTTRTQCGPYTGTVTTLTNMKDLQVRSTRAAQKPPIITSSTNSGGGGGGGTKPQEGGGGCVGETKPPIPKVITTSVTTRSAKNALDKQNYTPPARIK</sequence>
<feature type="compositionally biased region" description="Low complexity" evidence="1">
    <location>
        <begin position="583"/>
        <end position="599"/>
    </location>
</feature>
<dbReference type="Proteomes" id="UP000075882">
    <property type="component" value="Unassembled WGS sequence"/>
</dbReference>
<feature type="region of interest" description="Disordered" evidence="1">
    <location>
        <begin position="471"/>
        <end position="496"/>
    </location>
</feature>
<dbReference type="EnsemblMetazoa" id="ACOM038894-RA">
    <property type="protein sequence ID" value="ACOM038894-PA.2"/>
    <property type="gene ID" value="ACOM038894"/>
</dbReference>
<name>A0A8W7PX87_ANOCL</name>
<organism evidence="2">
    <name type="scientific">Anopheles coluzzii</name>
    <name type="common">African malaria mosquito</name>
    <dbReference type="NCBI Taxonomy" id="1518534"/>
    <lineage>
        <taxon>Eukaryota</taxon>
        <taxon>Metazoa</taxon>
        <taxon>Ecdysozoa</taxon>
        <taxon>Arthropoda</taxon>
        <taxon>Hexapoda</taxon>
        <taxon>Insecta</taxon>
        <taxon>Pterygota</taxon>
        <taxon>Neoptera</taxon>
        <taxon>Endopterygota</taxon>
        <taxon>Diptera</taxon>
        <taxon>Nematocera</taxon>
        <taxon>Culicoidea</taxon>
        <taxon>Culicidae</taxon>
        <taxon>Anophelinae</taxon>
        <taxon>Anopheles</taxon>
    </lineage>
</organism>
<feature type="region of interest" description="Disordered" evidence="1">
    <location>
        <begin position="340"/>
        <end position="366"/>
    </location>
</feature>
<feature type="region of interest" description="Disordered" evidence="1">
    <location>
        <begin position="583"/>
        <end position="603"/>
    </location>
</feature>
<accession>A0A8W7PX87</accession>
<feature type="compositionally biased region" description="Gly residues" evidence="1">
    <location>
        <begin position="654"/>
        <end position="672"/>
    </location>
</feature>
<evidence type="ECO:0000313" key="2">
    <source>
        <dbReference type="EnsemblMetazoa" id="ACOM038894-PA.2"/>
    </source>
</evidence>
<protein>
    <submittedName>
        <fullName evidence="2">Uncharacterized protein</fullName>
    </submittedName>
</protein>
<dbReference type="VEuPathDB" id="VectorBase:ACON2_034761"/>
<feature type="region of interest" description="Disordered" evidence="1">
    <location>
        <begin position="638"/>
        <end position="708"/>
    </location>
</feature>